<dbReference type="InterPro" id="IPR001054">
    <property type="entry name" value="A/G_cyclase"/>
</dbReference>
<proteinExistence type="predicted"/>
<dbReference type="GO" id="GO:0005886">
    <property type="term" value="C:plasma membrane"/>
    <property type="evidence" value="ECO:0007669"/>
    <property type="project" value="UniProtKB-SubCell"/>
</dbReference>
<dbReference type="WBParaSite" id="TCNE_0001743601-mRNA-1">
    <property type="protein sequence ID" value="TCNE_0001743601-mRNA-1"/>
    <property type="gene ID" value="TCNE_0001743601"/>
</dbReference>
<dbReference type="Gene3D" id="3.30.70.1230">
    <property type="entry name" value="Nucleotide cyclase"/>
    <property type="match status" value="1"/>
</dbReference>
<dbReference type="InterPro" id="IPR028082">
    <property type="entry name" value="Peripla_BP_I"/>
</dbReference>
<reference evidence="17 18" key="2">
    <citation type="submission" date="2018-11" db="EMBL/GenBank/DDBJ databases">
        <authorList>
            <consortium name="Pathogen Informatics"/>
        </authorList>
    </citation>
    <scope>NUCLEOTIDE SEQUENCE [LARGE SCALE GENOMIC DNA]</scope>
</reference>
<comment type="catalytic activity">
    <reaction evidence="1">
        <text>GTP = 3',5'-cyclic GMP + diphosphate</text>
        <dbReference type="Rhea" id="RHEA:13665"/>
        <dbReference type="ChEBI" id="CHEBI:33019"/>
        <dbReference type="ChEBI" id="CHEBI:37565"/>
        <dbReference type="ChEBI" id="CHEBI:57746"/>
        <dbReference type="EC" id="4.6.1.2"/>
    </reaction>
</comment>
<dbReference type="GO" id="GO:0035556">
    <property type="term" value="P:intracellular signal transduction"/>
    <property type="evidence" value="ECO:0007669"/>
    <property type="project" value="InterPro"/>
</dbReference>
<dbReference type="Gene3D" id="3.40.50.2300">
    <property type="match status" value="1"/>
</dbReference>
<dbReference type="PROSITE" id="PS50125">
    <property type="entry name" value="GUANYLATE_CYCLASE_2"/>
    <property type="match status" value="1"/>
</dbReference>
<dbReference type="GO" id="GO:0004383">
    <property type="term" value="F:guanylate cyclase activity"/>
    <property type="evidence" value="ECO:0007669"/>
    <property type="project" value="UniProtKB-EC"/>
</dbReference>
<dbReference type="PANTHER" id="PTHR11920:SF493">
    <property type="entry name" value="RECEPTOR-TYPE GUANYLATE CYCLASE GCY-22"/>
    <property type="match status" value="1"/>
</dbReference>
<evidence type="ECO:0000256" key="9">
    <source>
        <dbReference type="ARBA" id="ARBA00022989"/>
    </source>
</evidence>
<dbReference type="AlphaFoldDB" id="A0A183V9L5"/>
<keyword evidence="12" id="KW-0456">Lyase</keyword>
<evidence type="ECO:0000256" key="12">
    <source>
        <dbReference type="ARBA" id="ARBA00023239"/>
    </source>
</evidence>
<dbReference type="Gene3D" id="1.10.510.10">
    <property type="entry name" value="Transferase(Phosphotransferase) domain 1"/>
    <property type="match status" value="1"/>
</dbReference>
<dbReference type="GO" id="GO:0001653">
    <property type="term" value="F:peptide receptor activity"/>
    <property type="evidence" value="ECO:0007669"/>
    <property type="project" value="TreeGrafter"/>
</dbReference>
<evidence type="ECO:0000256" key="11">
    <source>
        <dbReference type="ARBA" id="ARBA00023180"/>
    </source>
</evidence>
<evidence type="ECO:0000256" key="5">
    <source>
        <dbReference type="ARBA" id="ARBA00022475"/>
    </source>
</evidence>
<evidence type="ECO:0000256" key="2">
    <source>
        <dbReference type="ARBA" id="ARBA00004236"/>
    </source>
</evidence>
<keyword evidence="9 14" id="KW-1133">Transmembrane helix</keyword>
<evidence type="ECO:0000259" key="16">
    <source>
        <dbReference type="PROSITE" id="PS50125"/>
    </source>
</evidence>
<dbReference type="SMART" id="SM00044">
    <property type="entry name" value="CYCc"/>
    <property type="match status" value="1"/>
</dbReference>
<evidence type="ECO:0000313" key="18">
    <source>
        <dbReference type="Proteomes" id="UP000050794"/>
    </source>
</evidence>
<keyword evidence="10 14" id="KW-0472">Membrane</keyword>
<evidence type="ECO:0000256" key="13">
    <source>
        <dbReference type="ARBA" id="ARBA00023293"/>
    </source>
</evidence>
<evidence type="ECO:0000256" key="4">
    <source>
        <dbReference type="ARBA" id="ARBA00012202"/>
    </source>
</evidence>
<keyword evidence="11" id="KW-0325">Glycoprotein</keyword>
<keyword evidence="13" id="KW-0141">cGMP biosynthesis</keyword>
<evidence type="ECO:0000256" key="3">
    <source>
        <dbReference type="ARBA" id="ARBA00004479"/>
    </source>
</evidence>
<dbReference type="GO" id="GO:0004672">
    <property type="term" value="F:protein kinase activity"/>
    <property type="evidence" value="ECO:0007669"/>
    <property type="project" value="InterPro"/>
</dbReference>
<dbReference type="GO" id="GO:0005524">
    <property type="term" value="F:ATP binding"/>
    <property type="evidence" value="ECO:0007669"/>
    <property type="project" value="InterPro"/>
</dbReference>
<evidence type="ECO:0000256" key="7">
    <source>
        <dbReference type="ARBA" id="ARBA00022729"/>
    </source>
</evidence>
<dbReference type="Pfam" id="PF07714">
    <property type="entry name" value="PK_Tyr_Ser-Thr"/>
    <property type="match status" value="1"/>
</dbReference>
<dbReference type="Gene3D" id="6.10.250.780">
    <property type="match status" value="1"/>
</dbReference>
<evidence type="ECO:0000256" key="1">
    <source>
        <dbReference type="ARBA" id="ARBA00001436"/>
    </source>
</evidence>
<keyword evidence="18" id="KW-1185">Reference proteome</keyword>
<evidence type="ECO:0000256" key="8">
    <source>
        <dbReference type="ARBA" id="ARBA00022741"/>
    </source>
</evidence>
<protein>
    <recommendedName>
        <fullName evidence="4">guanylate cyclase</fullName>
        <ecNumber evidence="4">4.6.1.2</ecNumber>
    </recommendedName>
</protein>
<keyword evidence="5" id="KW-1003">Cell membrane</keyword>
<accession>A0A183V9L5</accession>
<evidence type="ECO:0000259" key="15">
    <source>
        <dbReference type="PROSITE" id="PS50011"/>
    </source>
</evidence>
<dbReference type="GO" id="GO:0007168">
    <property type="term" value="P:receptor guanylyl cyclase signaling pathway"/>
    <property type="evidence" value="ECO:0007669"/>
    <property type="project" value="TreeGrafter"/>
</dbReference>
<evidence type="ECO:0000256" key="14">
    <source>
        <dbReference type="SAM" id="Phobius"/>
    </source>
</evidence>
<dbReference type="Pfam" id="PF00211">
    <property type="entry name" value="Guanylate_cyc"/>
    <property type="match status" value="1"/>
</dbReference>
<dbReference type="InterPro" id="IPR001245">
    <property type="entry name" value="Ser-Thr/Tyr_kinase_cat_dom"/>
</dbReference>
<keyword evidence="8" id="KW-0547">Nucleotide-binding</keyword>
<dbReference type="InterPro" id="IPR011009">
    <property type="entry name" value="Kinase-like_dom_sf"/>
</dbReference>
<dbReference type="EC" id="4.6.1.2" evidence="4"/>
<reference evidence="19" key="1">
    <citation type="submission" date="2016-06" db="UniProtKB">
        <authorList>
            <consortium name="WormBaseParasite"/>
        </authorList>
    </citation>
    <scope>IDENTIFICATION</scope>
</reference>
<dbReference type="PROSITE" id="PS50011">
    <property type="entry name" value="PROTEIN_KINASE_DOM"/>
    <property type="match status" value="1"/>
</dbReference>
<organism evidence="18 19">
    <name type="scientific">Toxocara canis</name>
    <name type="common">Canine roundworm</name>
    <dbReference type="NCBI Taxonomy" id="6265"/>
    <lineage>
        <taxon>Eukaryota</taxon>
        <taxon>Metazoa</taxon>
        <taxon>Ecdysozoa</taxon>
        <taxon>Nematoda</taxon>
        <taxon>Chromadorea</taxon>
        <taxon>Rhabditida</taxon>
        <taxon>Spirurina</taxon>
        <taxon>Ascaridomorpha</taxon>
        <taxon>Ascaridoidea</taxon>
        <taxon>Toxocaridae</taxon>
        <taxon>Toxocara</taxon>
    </lineage>
</organism>
<dbReference type="PANTHER" id="PTHR11920">
    <property type="entry name" value="GUANYLYL CYCLASE"/>
    <property type="match status" value="1"/>
</dbReference>
<feature type="domain" description="Protein kinase" evidence="15">
    <location>
        <begin position="199"/>
        <end position="492"/>
    </location>
</feature>
<evidence type="ECO:0000313" key="19">
    <source>
        <dbReference type="WBParaSite" id="TCNE_0001743601-mRNA-1"/>
    </source>
</evidence>
<gene>
    <name evidence="17" type="ORF">TCNE_LOCUS17435</name>
</gene>
<dbReference type="SUPFAM" id="SSF55073">
    <property type="entry name" value="Nucleotide cyclase"/>
    <property type="match status" value="1"/>
</dbReference>
<comment type="subcellular location">
    <subcellularLocation>
        <location evidence="2">Cell membrane</location>
    </subcellularLocation>
    <subcellularLocation>
        <location evidence="3">Membrane</location>
        <topology evidence="3">Single-pass type I membrane protein</topology>
    </subcellularLocation>
</comment>
<feature type="transmembrane region" description="Helical" evidence="14">
    <location>
        <begin position="166"/>
        <end position="192"/>
    </location>
</feature>
<name>A0A183V9L5_TOXCA</name>
<evidence type="ECO:0000313" key="17">
    <source>
        <dbReference type="EMBL" id="VDM48756.1"/>
    </source>
</evidence>
<dbReference type="InterPro" id="IPR050401">
    <property type="entry name" value="Cyclic_nucleotide_synthase"/>
</dbReference>
<sequence length="600" mass="67712">MGLSNATISTFGGEVLSRMKEYPFYCTTECKDNVEAAMRSPNLADAMYIYAIALNRTLSKDPVNGHRDGRAIAAATSGSYNAYSGYVKVGKDGSQQSFFMLLGMDINGDPQTFAYIAFNGSGTIWKSTYSDEASSIWAVRNGVRPVSKPKCGFSGNECQPSFMETYFVYTLIGLIVIVLLIIFVLVAIAFLIRHKRKEQQRLDRLWQVNFDSLVRPSDKGTRVKSMRSLQSVSTEITLENLVETKTLAFYYLFGEKVVARKYVSRPPIEKNHAAELRSMCRINSDNVNRFMGLCINGPQYMSIWKFCSRGSLQAGFFFLLEFQFGLHAIHTSSIGYHGYLTSSACLVDERWLVKISNFGLKFLNRMEPKPQYTLLWVAPEHLRADDNIGSKKGDVYSFAIICSEIITKKSAFDANKNDGTVEEILHNIKRTSSIPLRPTITAADSNGTHPALVHLIHDCWSEDPDFRPQIDTVKNVLKSMHRGGNLMDHVFNLLEQYASSLENEVEERTKELVEEKKKSDVLLYRMLPKLVADRLKLGQSVEPESFESVTVFFSDVVKFTVLASKCTPLQVVSLLNDLYTTFDSIIDEHHVYKVIKDSIH</sequence>
<dbReference type="InterPro" id="IPR029787">
    <property type="entry name" value="Nucleotide_cyclase"/>
</dbReference>
<feature type="domain" description="Guanylate cyclase" evidence="16">
    <location>
        <begin position="550"/>
        <end position="594"/>
    </location>
</feature>
<keyword evidence="6 14" id="KW-0812">Transmembrane</keyword>
<dbReference type="SUPFAM" id="SSF53822">
    <property type="entry name" value="Periplasmic binding protein-like I"/>
    <property type="match status" value="1"/>
</dbReference>
<evidence type="ECO:0000256" key="10">
    <source>
        <dbReference type="ARBA" id="ARBA00023136"/>
    </source>
</evidence>
<dbReference type="InterPro" id="IPR000719">
    <property type="entry name" value="Prot_kinase_dom"/>
</dbReference>
<keyword evidence="7" id="KW-0732">Signal</keyword>
<dbReference type="GO" id="GO:0004016">
    <property type="term" value="F:adenylate cyclase activity"/>
    <property type="evidence" value="ECO:0007669"/>
    <property type="project" value="TreeGrafter"/>
</dbReference>
<dbReference type="EMBL" id="UYWY01024438">
    <property type="protein sequence ID" value="VDM48756.1"/>
    <property type="molecule type" value="Genomic_DNA"/>
</dbReference>
<evidence type="ECO:0000256" key="6">
    <source>
        <dbReference type="ARBA" id="ARBA00022692"/>
    </source>
</evidence>
<dbReference type="Pfam" id="PF07701">
    <property type="entry name" value="HNOBA"/>
    <property type="match status" value="1"/>
</dbReference>
<dbReference type="InterPro" id="IPR011645">
    <property type="entry name" value="HNOB_dom_associated"/>
</dbReference>
<dbReference type="SUPFAM" id="SSF56112">
    <property type="entry name" value="Protein kinase-like (PK-like)"/>
    <property type="match status" value="1"/>
</dbReference>
<dbReference type="Proteomes" id="UP000050794">
    <property type="component" value="Unassembled WGS sequence"/>
</dbReference>